<proteinExistence type="predicted"/>
<feature type="disulfide bond" evidence="1">
    <location>
        <begin position="164"/>
        <end position="192"/>
    </location>
</feature>
<dbReference type="RefSeq" id="WP_111212285.1">
    <property type="nucleotide sequence ID" value="NZ_POTY01000010.1"/>
</dbReference>
<feature type="signal peptide" evidence="2">
    <location>
        <begin position="1"/>
        <end position="22"/>
    </location>
</feature>
<evidence type="ECO:0000313" key="3">
    <source>
        <dbReference type="EMBL" id="PZG23394.1"/>
    </source>
</evidence>
<dbReference type="Gene3D" id="3.40.50.1110">
    <property type="entry name" value="SGNH hydrolase"/>
    <property type="match status" value="1"/>
</dbReference>
<sequence length="419" mass="43708">MSALRRTAAAMALAIATAALPAAVPTPAAASAALPTAAIALGDSFISGEGAGAYQPVVDSGGAAQGFPGWTAPNSNAFFCHRSANASLHRAALPGIQDRFNLACSGGQPHDIAAAPSARAGGRQVAAQLDQLRAVARTHDIDLVLIGLGSNNSSFTFGGVAEKCANRFIADAWTGWWEFWAYLNGPVEQKPCTDADLATAAQLSAATAETTAAVRQILTTLREVDADGQHRVVLQDYTNPLPLELDPTYHSEDGRDDTRDKFRALGAERYAAGCPIHRASLAPGHRFSQGLGTIVRSTRDTLAAEFPGADLVYLNVQRAFDGARLCEKPTSPTGTLATPIRLMDNPPNGTFVTSLSGKDKIAIQRIANTCVTYFQTCQESWHPNAAGHQALGQCLAGAAVTTARSVACVRGSDGAVTVS</sequence>
<feature type="chain" id="PRO_5038665292" description="SGNH hydrolase-type esterase domain-containing protein" evidence="2">
    <location>
        <begin position="23"/>
        <end position="419"/>
    </location>
</feature>
<evidence type="ECO:0000313" key="4">
    <source>
        <dbReference type="Proteomes" id="UP000248924"/>
    </source>
</evidence>
<protein>
    <recommendedName>
        <fullName evidence="5">SGNH hydrolase-type esterase domain-containing protein</fullName>
    </recommendedName>
</protein>
<evidence type="ECO:0000256" key="1">
    <source>
        <dbReference type="PIRSR" id="PIRSR637460-2"/>
    </source>
</evidence>
<dbReference type="InterPro" id="IPR036514">
    <property type="entry name" value="SGNH_hydro_sf"/>
</dbReference>
<dbReference type="AlphaFoldDB" id="A0A2W2G955"/>
<evidence type="ECO:0000256" key="2">
    <source>
        <dbReference type="SAM" id="SignalP"/>
    </source>
</evidence>
<keyword evidence="4" id="KW-1185">Reference proteome</keyword>
<dbReference type="EMBL" id="POTY01000010">
    <property type="protein sequence ID" value="PZG23394.1"/>
    <property type="molecule type" value="Genomic_DNA"/>
</dbReference>
<dbReference type="SUPFAM" id="SSF52266">
    <property type="entry name" value="SGNH hydrolase"/>
    <property type="match status" value="1"/>
</dbReference>
<dbReference type="Proteomes" id="UP000248924">
    <property type="component" value="Unassembled WGS sequence"/>
</dbReference>
<dbReference type="PANTHER" id="PTHR37981">
    <property type="entry name" value="LIPASE 2"/>
    <property type="match status" value="1"/>
</dbReference>
<accession>A0A2W2G955</accession>
<dbReference type="PANTHER" id="PTHR37981:SF1">
    <property type="entry name" value="SGNH HYDROLASE-TYPE ESTERASE DOMAIN-CONTAINING PROTEIN"/>
    <property type="match status" value="1"/>
</dbReference>
<dbReference type="GO" id="GO:0016788">
    <property type="term" value="F:hydrolase activity, acting on ester bonds"/>
    <property type="evidence" value="ECO:0007669"/>
    <property type="project" value="InterPro"/>
</dbReference>
<dbReference type="OrthoDB" id="3498399at2"/>
<dbReference type="InterPro" id="IPR037460">
    <property type="entry name" value="SEST-like"/>
</dbReference>
<name>A0A2W2G955_9ACTN</name>
<gene>
    <name evidence="3" type="ORF">C1I95_03460</name>
</gene>
<reference evidence="3 4" key="1">
    <citation type="submission" date="2018-01" db="EMBL/GenBank/DDBJ databases">
        <title>Draft genome sequence of Jishengella sp. NA12.</title>
        <authorList>
            <person name="Sahin N."/>
            <person name="Ay H."/>
            <person name="Saygin H."/>
        </authorList>
    </citation>
    <scope>NUCLEOTIDE SEQUENCE [LARGE SCALE GENOMIC DNA]</scope>
    <source>
        <strain evidence="3 4">NA12</strain>
    </source>
</reference>
<keyword evidence="2" id="KW-0732">Signal</keyword>
<comment type="caution">
    <text evidence="3">The sequence shown here is derived from an EMBL/GenBank/DDBJ whole genome shotgun (WGS) entry which is preliminary data.</text>
</comment>
<dbReference type="GO" id="GO:0006629">
    <property type="term" value="P:lipid metabolic process"/>
    <property type="evidence" value="ECO:0007669"/>
    <property type="project" value="TreeGrafter"/>
</dbReference>
<evidence type="ECO:0008006" key="5">
    <source>
        <dbReference type="Google" id="ProtNLM"/>
    </source>
</evidence>
<keyword evidence="1" id="KW-1015">Disulfide bond</keyword>
<organism evidence="3 4">
    <name type="scientific">Micromonospora craterilacus</name>
    <dbReference type="NCBI Taxonomy" id="1655439"/>
    <lineage>
        <taxon>Bacteria</taxon>
        <taxon>Bacillati</taxon>
        <taxon>Actinomycetota</taxon>
        <taxon>Actinomycetes</taxon>
        <taxon>Micromonosporales</taxon>
        <taxon>Micromonosporaceae</taxon>
        <taxon>Micromonospora</taxon>
    </lineage>
</organism>
<feature type="disulfide bond" evidence="1">
    <location>
        <begin position="80"/>
        <end position="104"/>
    </location>
</feature>